<dbReference type="InterPro" id="IPR028364">
    <property type="entry name" value="Ribosomal_uL1/biogenesis"/>
</dbReference>
<comment type="similarity">
    <text evidence="2">Belongs to the NOC2 family.</text>
</comment>
<dbReference type="InterPro" id="IPR016095">
    <property type="entry name" value="Ribosomal_uL1_3-a/b-sand"/>
</dbReference>
<organism evidence="5 6">
    <name type="scientific">Salix brachista</name>
    <dbReference type="NCBI Taxonomy" id="2182728"/>
    <lineage>
        <taxon>Eukaryota</taxon>
        <taxon>Viridiplantae</taxon>
        <taxon>Streptophyta</taxon>
        <taxon>Embryophyta</taxon>
        <taxon>Tracheophyta</taxon>
        <taxon>Spermatophyta</taxon>
        <taxon>Magnoliopsida</taxon>
        <taxon>eudicotyledons</taxon>
        <taxon>Gunneridae</taxon>
        <taxon>Pentapetalae</taxon>
        <taxon>rosids</taxon>
        <taxon>fabids</taxon>
        <taxon>Malpighiales</taxon>
        <taxon>Salicaceae</taxon>
        <taxon>Saliceae</taxon>
        <taxon>Salix</taxon>
    </lineage>
</organism>
<dbReference type="Proteomes" id="UP000326939">
    <property type="component" value="Chromosome 16"/>
</dbReference>
<dbReference type="Pfam" id="PF00687">
    <property type="entry name" value="Ribosomal_L1"/>
    <property type="match status" value="1"/>
</dbReference>
<evidence type="ECO:0008006" key="7">
    <source>
        <dbReference type="Google" id="ProtNLM"/>
    </source>
</evidence>
<dbReference type="GO" id="GO:0030691">
    <property type="term" value="C:Noc2p-Noc3p complex"/>
    <property type="evidence" value="ECO:0007669"/>
    <property type="project" value="TreeGrafter"/>
</dbReference>
<evidence type="ECO:0000313" key="5">
    <source>
        <dbReference type="EMBL" id="KAB5522012.1"/>
    </source>
</evidence>
<feature type="region of interest" description="Disordered" evidence="4">
    <location>
        <begin position="310"/>
        <end position="338"/>
    </location>
</feature>
<dbReference type="FunFam" id="3.40.50.790:FF:000012">
    <property type="entry name" value="Ribosomal protein L1p/L10e family"/>
    <property type="match status" value="1"/>
</dbReference>
<gene>
    <name evidence="5" type="ORF">DKX38_026331</name>
</gene>
<protein>
    <recommendedName>
        <fullName evidence="7">Nucleolar complex protein 2 homolog</fullName>
    </recommendedName>
</protein>
<dbReference type="GO" id="GO:0005730">
    <property type="term" value="C:nucleolus"/>
    <property type="evidence" value="ECO:0007669"/>
    <property type="project" value="TreeGrafter"/>
</dbReference>
<evidence type="ECO:0000256" key="2">
    <source>
        <dbReference type="ARBA" id="ARBA00005907"/>
    </source>
</evidence>
<sequence>MTKLQPPPLSGVSPKTVEKAVNALLKWRSSKLNTRKPQLLEQDEFFYLILTLKKIPQKGVSRINAHKIPLPNSLINPLNEAPELCLIIDDRPKSGLNKDGAKKKIQNDNIPISKIIKLSKLKTDYRPFEAKRKLCDSYDMFFADKRVVPLLPKMSGKQFFKKKKIPVTLDLKHHNWKEQQIDRACGSALLYLRSGTCSVVKVGRISMSREEIGKNVMAAINGIADIVPRKWGGVRSFHLKLLDSLALPVYQAVPDLKMKIDGGPKEENEKVLVAVEEEKAKEGRVEKKKGKIQEDPEFAKFLESNKEHLQTLRDEKNQYSDEEESDEDGRESTNEMGKLNSSTVDSLCKLVKEQNNVPAFVRLLNGYRAACHYGSESPTIVEDSHTFSKILTFMFHEADNIFRKILGISESNDRKEAILELKNTSKWKTLKPIVKSYLRSTLFLLNEVTDSQILASALTRLRASMVFFAAFPLLLGRLIKISVHLWATGKGTLSACSLLIIKDVATVFNSNCFETCMIKAYKAFIDHCKFVEPVLFKHQQFLKSSFIELCSQDLQKAYNKAMVSIQQLAKILQLGLRTKKKEAVKKICSWQYANCVDLWVAFISLNIRDYDLQPLLYTIIQIINGVAVLFPGPRYMPLRVKCVQWLNALSESSGVFIPITSLVLDILEYKIGKESSKPGKDFSFSSAVKLPKHWPKSRNFQDECVFSAIELLAVHFAQWSYHISFPDLATIPLIYLRKFHELTTIESLRRVVKRFIDQVEQNIEFVRKKRDEVTFSPNDQQSAESFLQLEKGGDNAPFTKYYTSVIEKAGSRNLVMNGKISSLEQKKSKGKRQQIPKNAMDVDLAVNAEGNSH</sequence>
<feature type="compositionally biased region" description="Acidic residues" evidence="4">
    <location>
        <begin position="320"/>
        <end position="329"/>
    </location>
</feature>
<dbReference type="EMBL" id="VDCV01000016">
    <property type="protein sequence ID" value="KAB5522012.1"/>
    <property type="molecule type" value="Genomic_DNA"/>
</dbReference>
<dbReference type="Gene3D" id="3.40.50.790">
    <property type="match status" value="1"/>
</dbReference>
<dbReference type="PANTHER" id="PTHR12687:SF8">
    <property type="entry name" value="PROTEIN REBELOTE"/>
    <property type="match status" value="1"/>
</dbReference>
<proteinExistence type="inferred from homology"/>
<dbReference type="Pfam" id="PF03715">
    <property type="entry name" value="Noc2"/>
    <property type="match status" value="1"/>
</dbReference>
<dbReference type="AlphaFoldDB" id="A0A5N5JS45"/>
<reference evidence="6" key="1">
    <citation type="journal article" date="2019" name="Gigascience">
        <title>De novo genome assembly of the endangered Acer yangbiense, a plant species with extremely small populations endemic to Yunnan Province, China.</title>
        <authorList>
            <person name="Yang J."/>
            <person name="Wariss H.M."/>
            <person name="Tao L."/>
            <person name="Zhang R."/>
            <person name="Yun Q."/>
            <person name="Hollingsworth P."/>
            <person name="Dao Z."/>
            <person name="Luo G."/>
            <person name="Guo H."/>
            <person name="Ma Y."/>
            <person name="Sun W."/>
        </authorList>
    </citation>
    <scope>NUCLEOTIDE SEQUENCE [LARGE SCALE GENOMIC DNA]</scope>
    <source>
        <strain evidence="6">cv. br00</strain>
    </source>
</reference>
<comment type="subcellular location">
    <subcellularLocation>
        <location evidence="1">Nucleus</location>
    </subcellularLocation>
</comment>
<dbReference type="SUPFAM" id="SSF56808">
    <property type="entry name" value="Ribosomal protein L1"/>
    <property type="match status" value="1"/>
</dbReference>
<name>A0A5N5JS45_9ROSI</name>
<evidence type="ECO:0000313" key="6">
    <source>
        <dbReference type="Proteomes" id="UP000326939"/>
    </source>
</evidence>
<keyword evidence="6" id="KW-1185">Reference proteome</keyword>
<dbReference type="GO" id="GO:0005654">
    <property type="term" value="C:nucleoplasm"/>
    <property type="evidence" value="ECO:0007669"/>
    <property type="project" value="TreeGrafter"/>
</dbReference>
<feature type="compositionally biased region" description="Basic and acidic residues" evidence="4">
    <location>
        <begin position="310"/>
        <end position="319"/>
    </location>
</feature>
<keyword evidence="3" id="KW-0539">Nucleus</keyword>
<dbReference type="GO" id="GO:0042273">
    <property type="term" value="P:ribosomal large subunit biogenesis"/>
    <property type="evidence" value="ECO:0007669"/>
    <property type="project" value="TreeGrafter"/>
</dbReference>
<dbReference type="InterPro" id="IPR023674">
    <property type="entry name" value="Ribosomal_uL1-like"/>
</dbReference>
<evidence type="ECO:0000256" key="4">
    <source>
        <dbReference type="SAM" id="MobiDB-lite"/>
    </source>
</evidence>
<dbReference type="GO" id="GO:0030690">
    <property type="term" value="C:Noc1p-Noc2p complex"/>
    <property type="evidence" value="ECO:0007669"/>
    <property type="project" value="TreeGrafter"/>
</dbReference>
<dbReference type="CDD" id="cd00403">
    <property type="entry name" value="Ribosomal_L1"/>
    <property type="match status" value="1"/>
</dbReference>
<dbReference type="PANTHER" id="PTHR12687">
    <property type="entry name" value="NUCLEOLAR COMPLEX 2 AND RAD4-RELATED"/>
    <property type="match status" value="1"/>
</dbReference>
<accession>A0A5N5JS45</accession>
<evidence type="ECO:0000256" key="1">
    <source>
        <dbReference type="ARBA" id="ARBA00004123"/>
    </source>
</evidence>
<evidence type="ECO:0000256" key="3">
    <source>
        <dbReference type="ARBA" id="ARBA00023242"/>
    </source>
</evidence>
<comment type="caution">
    <text evidence="5">The sequence shown here is derived from an EMBL/GenBank/DDBJ whole genome shotgun (WGS) entry which is preliminary data.</text>
</comment>
<dbReference type="InterPro" id="IPR005343">
    <property type="entry name" value="Noc2"/>
</dbReference>